<accession>A0AAE3LP49</accession>
<evidence type="ECO:0000256" key="1">
    <source>
        <dbReference type="SAM" id="Coils"/>
    </source>
</evidence>
<keyword evidence="4" id="KW-1185">Reference proteome</keyword>
<feature type="region of interest" description="Disordered" evidence="2">
    <location>
        <begin position="227"/>
        <end position="250"/>
    </location>
</feature>
<evidence type="ECO:0000313" key="3">
    <source>
        <dbReference type="EMBL" id="MCU9614562.1"/>
    </source>
</evidence>
<protein>
    <submittedName>
        <fullName evidence="3">Uncharacterized protein</fullName>
    </submittedName>
</protein>
<dbReference type="Proteomes" id="UP001209318">
    <property type="component" value="Unassembled WGS sequence"/>
</dbReference>
<feature type="region of interest" description="Disordered" evidence="2">
    <location>
        <begin position="176"/>
        <end position="204"/>
    </location>
</feature>
<feature type="compositionally biased region" description="Basic and acidic residues" evidence="2">
    <location>
        <begin position="176"/>
        <end position="188"/>
    </location>
</feature>
<sequence length="302" mass="35477">MKYEKKTKLTPVQMEQMIIHLKAEVEKHKRKAEKYEQEYNNSHIKHLKQTINNLTKETERLQRTIQKQENEQTSTKNHYLAQIQDLRTELKTNLREKTDVITRLEETISELKEENEKLRNKLKKYEGNERGNFQVSKKGTNEENGNTSSVHHQSVNLNNASTKANSKFIYHRDKVMPTSKKNMDKQPENRSNPSKIMHHPHKSLENPIKTFQFSYDSIKQKTPVAFTNQKEQQSNQNLPTNNLQNRNPGWQQSIAKPTTVRRNIANVMTSTNLTSFAEGNFLRNNQFLTQPTAVDPFRHLRK</sequence>
<gene>
    <name evidence="3" type="ORF">OEV98_13540</name>
</gene>
<organism evidence="3 4">
    <name type="scientific">Perspicuibacillus lycopersici</name>
    <dbReference type="NCBI Taxonomy" id="1325689"/>
    <lineage>
        <taxon>Bacteria</taxon>
        <taxon>Bacillati</taxon>
        <taxon>Bacillota</taxon>
        <taxon>Bacilli</taxon>
        <taxon>Bacillales</taxon>
        <taxon>Bacillaceae</taxon>
        <taxon>Perspicuibacillus</taxon>
    </lineage>
</organism>
<proteinExistence type="predicted"/>
<name>A0AAE3LP49_9BACI</name>
<evidence type="ECO:0000256" key="2">
    <source>
        <dbReference type="SAM" id="MobiDB-lite"/>
    </source>
</evidence>
<feature type="coiled-coil region" evidence="1">
    <location>
        <begin position="18"/>
        <end position="128"/>
    </location>
</feature>
<comment type="caution">
    <text evidence="3">The sequence shown here is derived from an EMBL/GenBank/DDBJ whole genome shotgun (WGS) entry which is preliminary data.</text>
</comment>
<dbReference type="EMBL" id="JAOUSF010000004">
    <property type="protein sequence ID" value="MCU9614562.1"/>
    <property type="molecule type" value="Genomic_DNA"/>
</dbReference>
<evidence type="ECO:0000313" key="4">
    <source>
        <dbReference type="Proteomes" id="UP001209318"/>
    </source>
</evidence>
<feature type="region of interest" description="Disordered" evidence="2">
    <location>
        <begin position="129"/>
        <end position="164"/>
    </location>
</feature>
<feature type="compositionally biased region" description="Polar residues" evidence="2">
    <location>
        <begin position="131"/>
        <end position="164"/>
    </location>
</feature>
<keyword evidence="1" id="KW-0175">Coiled coil</keyword>
<reference evidence="3" key="1">
    <citation type="submission" date="2022-10" db="EMBL/GenBank/DDBJ databases">
        <title>Description of Fervidibacillus gen. nov. in the family Fervidibacillaceae fam. nov. with two species, Fervidibacillus albus sp. nov., and Fervidibacillus halotolerans sp. nov., isolated from tidal flat sediments.</title>
        <authorList>
            <person name="Kwon K.K."/>
            <person name="Yang S.-H."/>
        </authorList>
    </citation>
    <scope>NUCLEOTIDE SEQUENCE</scope>
    <source>
        <strain evidence="3">JCM 19140</strain>
    </source>
</reference>
<dbReference type="RefSeq" id="WP_263073858.1">
    <property type="nucleotide sequence ID" value="NZ_JAOUSF010000004.1"/>
</dbReference>
<dbReference type="AlphaFoldDB" id="A0AAE3LP49"/>